<reference evidence="1 2" key="1">
    <citation type="submission" date="2016-11" db="EMBL/GenBank/DDBJ databases">
        <authorList>
            <person name="Jaros S."/>
            <person name="Januszkiewicz K."/>
            <person name="Wedrychowicz H."/>
        </authorList>
    </citation>
    <scope>NUCLEOTIDE SEQUENCE [LARGE SCALE GENOMIC DNA]</scope>
    <source>
        <strain evidence="1 2">ACAM 239</strain>
    </source>
</reference>
<dbReference type="Proteomes" id="UP000185024">
    <property type="component" value="Unassembled WGS sequence"/>
</dbReference>
<organism evidence="1 2">
    <name type="scientific">Vreelandella aquamarina</name>
    <dbReference type="NCBI Taxonomy" id="77097"/>
    <lineage>
        <taxon>Bacteria</taxon>
        <taxon>Pseudomonadati</taxon>
        <taxon>Pseudomonadota</taxon>
        <taxon>Gammaproteobacteria</taxon>
        <taxon>Oceanospirillales</taxon>
        <taxon>Halomonadaceae</taxon>
        <taxon>Vreelandella</taxon>
    </lineage>
</organism>
<accession>A0A1N6CUP0</accession>
<proteinExistence type="predicted"/>
<evidence type="ECO:0000313" key="1">
    <source>
        <dbReference type="EMBL" id="SIN68547.1"/>
    </source>
</evidence>
<dbReference type="AlphaFoldDB" id="A0A1N6CUP0"/>
<evidence type="ECO:0000313" key="2">
    <source>
        <dbReference type="Proteomes" id="UP000185024"/>
    </source>
</evidence>
<protein>
    <submittedName>
        <fullName evidence="1">Uncharacterized protein</fullName>
    </submittedName>
</protein>
<sequence length="112" mass="12797">MLTVNRRHSIHKQFQATRDRQICRAWRVERHDKTGRQHRSARWVLAITGLRKPTCTGRMIKKCSLAVIGKVSAPASRIQDTITSVKRSLTAKNNFGALFTGSFDVCKNCHDY</sequence>
<name>A0A1N6CUP0_9GAMM</name>
<dbReference type="EMBL" id="FSQX01000001">
    <property type="protein sequence ID" value="SIN68547.1"/>
    <property type="molecule type" value="Genomic_DNA"/>
</dbReference>
<gene>
    <name evidence="1" type="ORF">SAMN05878438_2386</name>
</gene>